<reference evidence="1 2" key="1">
    <citation type="submission" date="2024-01" db="EMBL/GenBank/DDBJ databases">
        <title>The complete chloroplast genome sequence of Lithospermum erythrorhizon: insights into the phylogenetic relationship among Boraginaceae species and the maternal lineages of purple gromwells.</title>
        <authorList>
            <person name="Okada T."/>
            <person name="Watanabe K."/>
        </authorList>
    </citation>
    <scope>NUCLEOTIDE SEQUENCE [LARGE SCALE GENOMIC DNA]</scope>
</reference>
<dbReference type="EMBL" id="BAABME010020825">
    <property type="protein sequence ID" value="GAA0161551.1"/>
    <property type="molecule type" value="Genomic_DNA"/>
</dbReference>
<sequence>MIKDEESDQFPLLVEETMGRGRLGYGRLVTTGHPYGMPIDIPPPSDLDSTETGRWCSKLVASGDRQTLAIIEWLSDQI</sequence>
<accession>A0AAV3QEA3</accession>
<evidence type="ECO:0000313" key="1">
    <source>
        <dbReference type="EMBL" id="GAA0161551.1"/>
    </source>
</evidence>
<gene>
    <name evidence="1" type="ORF">LIER_39256</name>
</gene>
<comment type="caution">
    <text evidence="1">The sequence shown here is derived from an EMBL/GenBank/DDBJ whole genome shotgun (WGS) entry which is preliminary data.</text>
</comment>
<protein>
    <submittedName>
        <fullName evidence="1">Uncharacterized protein</fullName>
    </submittedName>
</protein>
<keyword evidence="2" id="KW-1185">Reference proteome</keyword>
<name>A0AAV3QEA3_LITER</name>
<dbReference type="AlphaFoldDB" id="A0AAV3QEA3"/>
<proteinExistence type="predicted"/>
<dbReference type="Proteomes" id="UP001454036">
    <property type="component" value="Unassembled WGS sequence"/>
</dbReference>
<organism evidence="1 2">
    <name type="scientific">Lithospermum erythrorhizon</name>
    <name type="common">Purple gromwell</name>
    <name type="synonym">Lithospermum officinale var. erythrorhizon</name>
    <dbReference type="NCBI Taxonomy" id="34254"/>
    <lineage>
        <taxon>Eukaryota</taxon>
        <taxon>Viridiplantae</taxon>
        <taxon>Streptophyta</taxon>
        <taxon>Embryophyta</taxon>
        <taxon>Tracheophyta</taxon>
        <taxon>Spermatophyta</taxon>
        <taxon>Magnoliopsida</taxon>
        <taxon>eudicotyledons</taxon>
        <taxon>Gunneridae</taxon>
        <taxon>Pentapetalae</taxon>
        <taxon>asterids</taxon>
        <taxon>lamiids</taxon>
        <taxon>Boraginales</taxon>
        <taxon>Boraginaceae</taxon>
        <taxon>Boraginoideae</taxon>
        <taxon>Lithospermeae</taxon>
        <taxon>Lithospermum</taxon>
    </lineage>
</organism>
<evidence type="ECO:0000313" key="2">
    <source>
        <dbReference type="Proteomes" id="UP001454036"/>
    </source>
</evidence>